<dbReference type="EMBL" id="JAMWBK010000011">
    <property type="protein sequence ID" value="KAJ8901362.1"/>
    <property type="molecule type" value="Genomic_DNA"/>
</dbReference>
<reference evidence="1 2" key="1">
    <citation type="journal article" date="2023" name="Nat. Commun.">
        <title>Origin of minicircular mitochondrial genomes in red algae.</title>
        <authorList>
            <person name="Lee Y."/>
            <person name="Cho C.H."/>
            <person name="Lee Y.M."/>
            <person name="Park S.I."/>
            <person name="Yang J.H."/>
            <person name="West J.A."/>
            <person name="Bhattacharya D."/>
            <person name="Yoon H.S."/>
        </authorList>
    </citation>
    <scope>NUCLEOTIDE SEQUENCE [LARGE SCALE GENOMIC DNA]</scope>
    <source>
        <strain evidence="1 2">CCMP1338</strain>
        <tissue evidence="1">Whole cell</tissue>
    </source>
</reference>
<keyword evidence="2" id="KW-1185">Reference proteome</keyword>
<proteinExistence type="predicted"/>
<comment type="caution">
    <text evidence="1">The sequence shown here is derived from an EMBL/GenBank/DDBJ whole genome shotgun (WGS) entry which is preliminary data.</text>
</comment>
<evidence type="ECO:0000313" key="2">
    <source>
        <dbReference type="Proteomes" id="UP001157974"/>
    </source>
</evidence>
<gene>
    <name evidence="1" type="ORF">NDN08_007208</name>
</gene>
<accession>A0AAV8UJB0</accession>
<name>A0AAV8UJB0_9RHOD</name>
<evidence type="ECO:0000313" key="1">
    <source>
        <dbReference type="EMBL" id="KAJ8901362.1"/>
    </source>
</evidence>
<dbReference type="Proteomes" id="UP001157974">
    <property type="component" value="Unassembled WGS sequence"/>
</dbReference>
<organism evidence="1 2">
    <name type="scientific">Rhodosorus marinus</name>
    <dbReference type="NCBI Taxonomy" id="101924"/>
    <lineage>
        <taxon>Eukaryota</taxon>
        <taxon>Rhodophyta</taxon>
        <taxon>Stylonematophyceae</taxon>
        <taxon>Stylonematales</taxon>
        <taxon>Stylonemataceae</taxon>
        <taxon>Rhodosorus</taxon>
    </lineage>
</organism>
<dbReference type="AlphaFoldDB" id="A0AAV8UJB0"/>
<protein>
    <submittedName>
        <fullName evidence="1">Uncharacterized protein</fullName>
    </submittedName>
</protein>
<sequence length="125" mass="13957">MESCQLLMDSSIPLDISFFEDGILGYHHRMGTFEVLCTISGATKSWLLFENETGLEWSARPYEQRSQVLSFSRLQGSPGPELLEKLLCLYLVRISADEQNLIGSGYALSEDGVAAFPMRHVVPGR</sequence>